<dbReference type="RefSeq" id="WP_064927873.1">
    <property type="nucleotide sequence ID" value="NZ_LZSD01000126.1"/>
</dbReference>
<evidence type="ECO:0000313" key="1">
    <source>
        <dbReference type="EMBL" id="ORA68396.1"/>
    </source>
</evidence>
<comment type="caution">
    <text evidence="1">The sequence shown here is derived from an EMBL/GenBank/DDBJ whole genome shotgun (WGS) entry which is preliminary data.</text>
</comment>
<dbReference type="Proteomes" id="UP000192772">
    <property type="component" value="Unassembled WGS sequence"/>
</dbReference>
<gene>
    <name evidence="1" type="ORF">BST23_04790</name>
</gene>
<evidence type="ECO:0008006" key="3">
    <source>
        <dbReference type="Google" id="ProtNLM"/>
    </source>
</evidence>
<proteinExistence type="predicted"/>
<name>A0A1X0D7I5_9MYCO</name>
<dbReference type="STRING" id="81858.BST23_04790"/>
<reference evidence="1 2" key="1">
    <citation type="submission" date="2017-02" db="EMBL/GenBank/DDBJ databases">
        <title>The new phylogeny of genus Mycobacterium.</title>
        <authorList>
            <person name="Tortoli E."/>
            <person name="Trovato A."/>
            <person name="Cirillo D.M."/>
        </authorList>
    </citation>
    <scope>NUCLEOTIDE SEQUENCE [LARGE SCALE GENOMIC DNA]</scope>
    <source>
        <strain evidence="1 2">FI-09383</strain>
    </source>
</reference>
<organism evidence="1 2">
    <name type="scientific">Mycolicibacterium elephantis</name>
    <dbReference type="NCBI Taxonomy" id="81858"/>
    <lineage>
        <taxon>Bacteria</taxon>
        <taxon>Bacillati</taxon>
        <taxon>Actinomycetota</taxon>
        <taxon>Actinomycetes</taxon>
        <taxon>Mycobacteriales</taxon>
        <taxon>Mycobacteriaceae</taxon>
        <taxon>Mycolicibacterium</taxon>
    </lineage>
</organism>
<dbReference type="AlphaFoldDB" id="A0A1X0D7I5"/>
<accession>A0A1X0D7I5</accession>
<protein>
    <recommendedName>
        <fullName evidence="3">6-phosphofructokinase</fullName>
    </recommendedName>
</protein>
<dbReference type="EMBL" id="MVHP01000003">
    <property type="protein sequence ID" value="ORA68396.1"/>
    <property type="molecule type" value="Genomic_DNA"/>
</dbReference>
<sequence length="362" mass="39318">MTSPSAGDLSGGIDPAREFVFATRPDNPEMRDSVSFWVFDDGGEVGLPRIGIEAVASSWESHSVQVNVAFGDGTVYRLRDDAPSRPVEGATGKPTVLGAGPLAFECVAPFDVWTMTFDGQAVQTSSAELAAGRKDGPLVDLRFEVEATMAVPPWVQGAMHAAAEKQLRTTVVGDLMGGARYEQLFRATGLVAVAGRRHAISGSGLRIRRQGVRRLEGFWGHCWQSALFASGRAFGYIAYPPRPDGQPNYNEGYLYLGDEAGDGKLIPARVVEAPWLRRLQPRGEDVSVVLDTDRGTVRIEGETVVSTHDITDPSEIPAEHLAKMADWSFPALQQAGARYRWDGEETIGMLERSSPTDQLDDR</sequence>
<evidence type="ECO:0000313" key="2">
    <source>
        <dbReference type="Proteomes" id="UP000192772"/>
    </source>
</evidence>
<dbReference type="OrthoDB" id="4507307at2"/>